<dbReference type="HOGENOM" id="CLU_2954053_0_0_0"/>
<accession>Q1IMY7</accession>
<organism evidence="1 2">
    <name type="scientific">Koribacter versatilis (strain Ellin345)</name>
    <dbReference type="NCBI Taxonomy" id="204669"/>
    <lineage>
        <taxon>Bacteria</taxon>
        <taxon>Pseudomonadati</taxon>
        <taxon>Acidobacteriota</taxon>
        <taxon>Terriglobia</taxon>
        <taxon>Terriglobales</taxon>
        <taxon>Candidatus Korobacteraceae</taxon>
        <taxon>Candidatus Korobacter</taxon>
    </lineage>
</organism>
<reference evidence="1 2" key="1">
    <citation type="journal article" date="2009" name="Appl. Environ. Microbiol.">
        <title>Three genomes from the phylum Acidobacteria provide insight into the lifestyles of these microorganisms in soils.</title>
        <authorList>
            <person name="Ward N.L."/>
            <person name="Challacombe J.F."/>
            <person name="Janssen P.H."/>
            <person name="Henrissat B."/>
            <person name="Coutinho P.M."/>
            <person name="Wu M."/>
            <person name="Xie G."/>
            <person name="Haft D.H."/>
            <person name="Sait M."/>
            <person name="Badger J."/>
            <person name="Barabote R.D."/>
            <person name="Bradley B."/>
            <person name="Brettin T.S."/>
            <person name="Brinkac L.M."/>
            <person name="Bruce D."/>
            <person name="Creasy T."/>
            <person name="Daugherty S.C."/>
            <person name="Davidsen T.M."/>
            <person name="DeBoy R.T."/>
            <person name="Detter J.C."/>
            <person name="Dodson R.J."/>
            <person name="Durkin A.S."/>
            <person name="Ganapathy A."/>
            <person name="Gwinn-Giglio M."/>
            <person name="Han C.S."/>
            <person name="Khouri H."/>
            <person name="Kiss H."/>
            <person name="Kothari S.P."/>
            <person name="Madupu R."/>
            <person name="Nelson K.E."/>
            <person name="Nelson W.C."/>
            <person name="Paulsen I."/>
            <person name="Penn K."/>
            <person name="Ren Q."/>
            <person name="Rosovitz M.J."/>
            <person name="Selengut J.D."/>
            <person name="Shrivastava S."/>
            <person name="Sullivan S.A."/>
            <person name="Tapia R."/>
            <person name="Thompson L.S."/>
            <person name="Watkins K.L."/>
            <person name="Yang Q."/>
            <person name="Yu C."/>
            <person name="Zafar N."/>
            <person name="Zhou L."/>
            <person name="Kuske C.R."/>
        </authorList>
    </citation>
    <scope>NUCLEOTIDE SEQUENCE [LARGE SCALE GENOMIC DNA]</scope>
    <source>
        <strain evidence="1 2">Ellin345</strain>
    </source>
</reference>
<proteinExistence type="predicted"/>
<protein>
    <submittedName>
        <fullName evidence="1">Uncharacterized protein</fullName>
    </submittedName>
</protein>
<dbReference type="KEGG" id="aba:Acid345_2762"/>
<dbReference type="AlphaFoldDB" id="Q1IMY7"/>
<evidence type="ECO:0000313" key="2">
    <source>
        <dbReference type="Proteomes" id="UP000002432"/>
    </source>
</evidence>
<dbReference type="eggNOG" id="ENOG5033N58">
    <property type="taxonomic scope" value="Bacteria"/>
</dbReference>
<dbReference type="EMBL" id="CP000360">
    <property type="protein sequence ID" value="ABF41763.1"/>
    <property type="molecule type" value="Genomic_DNA"/>
</dbReference>
<evidence type="ECO:0000313" key="1">
    <source>
        <dbReference type="EMBL" id="ABF41763.1"/>
    </source>
</evidence>
<gene>
    <name evidence="1" type="ordered locus">Acid345_2762</name>
</gene>
<keyword evidence="2" id="KW-1185">Reference proteome</keyword>
<dbReference type="EnsemblBacteria" id="ABF41763">
    <property type="protein sequence ID" value="ABF41763"/>
    <property type="gene ID" value="Acid345_2762"/>
</dbReference>
<dbReference type="RefSeq" id="WP_011523564.1">
    <property type="nucleotide sequence ID" value="NC_008009.1"/>
</dbReference>
<sequence>MAVVSGEVIRMMNYVDDISATLRRVVANYSFLTTEEKQRIADYMEKVEPNYPKVVQDLRSNKTIE</sequence>
<dbReference type="STRING" id="204669.Acid345_2762"/>
<dbReference type="OrthoDB" id="123077at2"/>
<name>Q1IMY7_KORVE</name>
<dbReference type="Proteomes" id="UP000002432">
    <property type="component" value="Chromosome"/>
</dbReference>